<evidence type="ECO:0000313" key="3">
    <source>
        <dbReference type="Proteomes" id="UP000251120"/>
    </source>
</evidence>
<dbReference type="EMBL" id="CP043424">
    <property type="protein sequence ID" value="QIW12885.1"/>
    <property type="molecule type" value="Genomic_DNA"/>
</dbReference>
<sequence>MKHSKKLLSILILCLSTLGLNGCIVAALVVGGGSVAYIDGEYSMNMEGNYKDIYKAALKAVNDNNDYVLVSKSLSTDGSQSSADIDGATKIDSTSFTIKISYLTDKASKVTIKFGTFGDQAMSTELMNQIQKNAS</sequence>
<dbReference type="OrthoDB" id="5605727at2"/>
<dbReference type="Proteomes" id="UP000251120">
    <property type="component" value="Chromosome"/>
</dbReference>
<protein>
    <submittedName>
        <fullName evidence="2">DUF3568 domain-containing protein</fullName>
    </submittedName>
</protein>
<reference evidence="1 3" key="1">
    <citation type="submission" date="2017-06" db="EMBL/GenBank/DDBJ databases">
        <title>Complete genome of Francisella adeliensis.</title>
        <authorList>
            <person name="Vallesi A."/>
            <person name="Sjodin A."/>
        </authorList>
    </citation>
    <scope>NUCLEOTIDE SEQUENCE [LARGE SCALE GENOMIC DNA]</scope>
    <source>
        <strain evidence="1 3">FDC440</strain>
    </source>
</reference>
<evidence type="ECO:0000313" key="1">
    <source>
        <dbReference type="EMBL" id="AXA34640.1"/>
    </source>
</evidence>
<evidence type="ECO:0000313" key="4">
    <source>
        <dbReference type="Proteomes" id="UP000681131"/>
    </source>
</evidence>
<dbReference type="AlphaFoldDB" id="A0A2Z4Y0P6"/>
<dbReference type="KEGG" id="fad:CDH04_09630"/>
<accession>A0A2Z4Y0P6</accession>
<gene>
    <name evidence="1" type="ORF">CDH04_09630</name>
    <name evidence="2" type="ORF">FZC43_09640</name>
</gene>
<dbReference type="RefSeq" id="WP_112870815.1">
    <property type="nucleotide sequence ID" value="NZ_CP021781.1"/>
</dbReference>
<dbReference type="Pfam" id="PF12092">
    <property type="entry name" value="DUF3568"/>
    <property type="match status" value="1"/>
</dbReference>
<proteinExistence type="predicted"/>
<evidence type="ECO:0000313" key="2">
    <source>
        <dbReference type="EMBL" id="QIW12885.1"/>
    </source>
</evidence>
<keyword evidence="4" id="KW-1185">Reference proteome</keyword>
<organism evidence="1 3">
    <name type="scientific">Francisella adeliensis</name>
    <dbReference type="NCBI Taxonomy" id="2007306"/>
    <lineage>
        <taxon>Bacteria</taxon>
        <taxon>Pseudomonadati</taxon>
        <taxon>Pseudomonadota</taxon>
        <taxon>Gammaproteobacteria</taxon>
        <taxon>Thiotrichales</taxon>
        <taxon>Francisellaceae</taxon>
        <taxon>Francisella</taxon>
    </lineage>
</organism>
<dbReference type="EMBL" id="CP021781">
    <property type="protein sequence ID" value="AXA34640.1"/>
    <property type="molecule type" value="Genomic_DNA"/>
</dbReference>
<dbReference type="Proteomes" id="UP000681131">
    <property type="component" value="Chromosome"/>
</dbReference>
<dbReference type="InterPro" id="IPR021952">
    <property type="entry name" value="Flpp3-like"/>
</dbReference>
<reference evidence="2 4" key="2">
    <citation type="submission" date="2019-08" db="EMBL/GenBank/DDBJ databases">
        <title>Complete genome sequences of Francisella adeliensis (FSC1325 and FSC1326).</title>
        <authorList>
            <person name="Ohrman C."/>
            <person name="Uneklint I."/>
            <person name="Vallesi A."/>
            <person name="Karlsson L."/>
            <person name="Sjodin A."/>
        </authorList>
    </citation>
    <scope>NUCLEOTIDE SEQUENCE [LARGE SCALE GENOMIC DNA]</scope>
    <source>
        <strain evidence="2 4">FSC1325</strain>
    </source>
</reference>
<name>A0A2Z4Y0P6_9GAMM</name>